<organism evidence="1 2">
    <name type="scientific">Vibrio owensii</name>
    <dbReference type="NCBI Taxonomy" id="696485"/>
    <lineage>
        <taxon>Bacteria</taxon>
        <taxon>Pseudomonadati</taxon>
        <taxon>Pseudomonadota</taxon>
        <taxon>Gammaproteobacteria</taxon>
        <taxon>Vibrionales</taxon>
        <taxon>Vibrionaceae</taxon>
        <taxon>Vibrio</taxon>
    </lineage>
</organism>
<reference evidence="1" key="1">
    <citation type="submission" date="2022-01" db="EMBL/GenBank/DDBJ databases">
        <authorList>
            <person name="Lagorce A."/>
        </authorList>
    </citation>
    <scope>NUCLEOTIDE SEQUENCE</scope>
    <source>
        <strain evidence="1">Th15_F1_D04</strain>
    </source>
</reference>
<protein>
    <submittedName>
        <fullName evidence="1">Uncharacterized protein</fullName>
    </submittedName>
</protein>
<accession>A0AAU9Q9N9</accession>
<sequence>MDDTLTIAWLDFHNTPWRYAHSSWLPQWLLTSLNNAPSLNVFRNDLHQYFETNNRLSFPRDIELCNFLSFDDAQRTLYDDLVKQTLFGGNDSSLSGEHKKWCYGLSLAIRSGDIIHFMPRDDSPENIVHLTRQHWFFYSEPALWSQLKLLFPKKQVLEYSIDPLPAHIQRQIERLGRAITNKVISHA</sequence>
<dbReference type="Proteomes" id="UP001295420">
    <property type="component" value="Unassembled WGS sequence"/>
</dbReference>
<dbReference type="AlphaFoldDB" id="A0AAU9Q9N9"/>
<gene>
    <name evidence="1" type="ORF">THF1D04_360004</name>
</gene>
<evidence type="ECO:0000313" key="2">
    <source>
        <dbReference type="Proteomes" id="UP001295420"/>
    </source>
</evidence>
<proteinExistence type="predicted"/>
<dbReference type="RefSeq" id="WP_409931478.1">
    <property type="nucleotide sequence ID" value="NZ_CAKMTQ010000030.1"/>
</dbReference>
<evidence type="ECO:0000313" key="1">
    <source>
        <dbReference type="EMBL" id="CAH1534089.1"/>
    </source>
</evidence>
<name>A0AAU9Q9N9_9VIBR</name>
<comment type="caution">
    <text evidence="1">The sequence shown here is derived from an EMBL/GenBank/DDBJ whole genome shotgun (WGS) entry which is preliminary data.</text>
</comment>
<dbReference type="EMBL" id="CAKMTQ010000030">
    <property type="protein sequence ID" value="CAH1534089.1"/>
    <property type="molecule type" value="Genomic_DNA"/>
</dbReference>